<organism evidence="1 2">
    <name type="scientific">Porphyromonas catoniae F0037</name>
    <dbReference type="NCBI Taxonomy" id="1127696"/>
    <lineage>
        <taxon>Bacteria</taxon>
        <taxon>Pseudomonadati</taxon>
        <taxon>Bacteroidota</taxon>
        <taxon>Bacteroidia</taxon>
        <taxon>Bacteroidales</taxon>
        <taxon>Porphyromonadaceae</taxon>
        <taxon>Porphyromonas</taxon>
    </lineage>
</organism>
<dbReference type="EMBL" id="AMEQ01000002">
    <property type="protein sequence ID" value="EKY03391.1"/>
    <property type="molecule type" value="Genomic_DNA"/>
</dbReference>
<evidence type="ECO:0000313" key="2">
    <source>
        <dbReference type="Proteomes" id="UP000010408"/>
    </source>
</evidence>
<dbReference type="HOGENOM" id="CLU_2975402_0_0_10"/>
<comment type="caution">
    <text evidence="1">The sequence shown here is derived from an EMBL/GenBank/DDBJ whole genome shotgun (WGS) entry which is preliminary data.</text>
</comment>
<accession>L1NJ84</accession>
<dbReference type="Proteomes" id="UP000010408">
    <property type="component" value="Unassembled WGS sequence"/>
</dbReference>
<protein>
    <submittedName>
        <fullName evidence="1">Uncharacterized protein</fullName>
    </submittedName>
</protein>
<name>L1NJ84_9PORP</name>
<gene>
    <name evidence="1" type="ORF">HMPREF9134_00057</name>
</gene>
<dbReference type="STRING" id="1127696.HMPREF9134_00057"/>
<dbReference type="AlphaFoldDB" id="L1NJ84"/>
<reference evidence="1 2" key="1">
    <citation type="submission" date="2012-05" db="EMBL/GenBank/DDBJ databases">
        <authorList>
            <person name="Weinstock G."/>
            <person name="Sodergren E."/>
            <person name="Lobos E.A."/>
            <person name="Fulton L."/>
            <person name="Fulton R."/>
            <person name="Courtney L."/>
            <person name="Fronick C."/>
            <person name="O'Laughlin M."/>
            <person name="Godfrey J."/>
            <person name="Wilson R.M."/>
            <person name="Miner T."/>
            <person name="Farmer C."/>
            <person name="Delehaunty K."/>
            <person name="Cordes M."/>
            <person name="Minx P."/>
            <person name="Tomlinson C."/>
            <person name="Chen J."/>
            <person name="Wollam A."/>
            <person name="Pepin K.H."/>
            <person name="Bhonagiri V."/>
            <person name="Zhang X."/>
            <person name="Suruliraj S."/>
            <person name="Warren W."/>
            <person name="Mitreva M."/>
            <person name="Mardis E.R."/>
            <person name="Wilson R.K."/>
        </authorList>
    </citation>
    <scope>NUCLEOTIDE SEQUENCE [LARGE SCALE GENOMIC DNA]</scope>
    <source>
        <strain evidence="1 2">F0037</strain>
    </source>
</reference>
<evidence type="ECO:0000313" key="1">
    <source>
        <dbReference type="EMBL" id="EKY03391.1"/>
    </source>
</evidence>
<dbReference type="PATRIC" id="fig|1127696.3.peg.52"/>
<proteinExistence type="predicted"/>
<sequence>MLSKTDSKERDFPIPYLSTILCHKAFCIFAGQEKSLFSRRITSQQQAEATCPAQSPKI</sequence>